<reference evidence="3" key="1">
    <citation type="submission" date="2017-01" db="EMBL/GenBank/DDBJ databases">
        <authorList>
            <person name="Varghese N."/>
            <person name="Submissions S."/>
        </authorList>
    </citation>
    <scope>NUCLEOTIDE SEQUENCE [LARGE SCALE GENOMIC DNA]</scope>
    <source>
        <strain evidence="3">DM9</strain>
    </source>
</reference>
<dbReference type="PROSITE" id="PS51257">
    <property type="entry name" value="PROKAR_LIPOPROTEIN"/>
    <property type="match status" value="1"/>
</dbReference>
<name>A0A1N6Y2R8_9BACT</name>
<feature type="chain" id="PRO_5012365260" evidence="1">
    <location>
        <begin position="22"/>
        <end position="145"/>
    </location>
</feature>
<dbReference type="EMBL" id="FTNM01000003">
    <property type="protein sequence ID" value="SIR08932.1"/>
    <property type="molecule type" value="Genomic_DNA"/>
</dbReference>
<accession>A0A1N6Y2R8</accession>
<sequence length="145" mass="16243">MHMKQLNLLLLLLLPFLFACKDECEGIDCLSEEAFAFTIKSAENGEDLLFGSNAQLNQEDVEVYYMQNGARQAAPFKFEANYVVVALTPEVTAYYITALDQTDTIRLAVSSTGPTECCPRTQKVEDLTVNNQPPNQDSWVITLIR</sequence>
<gene>
    <name evidence="2" type="ORF">SAMN05421545_2229</name>
</gene>
<organism evidence="2 3">
    <name type="scientific">Pontibacter lucknowensis</name>
    <dbReference type="NCBI Taxonomy" id="1077936"/>
    <lineage>
        <taxon>Bacteria</taxon>
        <taxon>Pseudomonadati</taxon>
        <taxon>Bacteroidota</taxon>
        <taxon>Cytophagia</taxon>
        <taxon>Cytophagales</taxon>
        <taxon>Hymenobacteraceae</taxon>
        <taxon>Pontibacter</taxon>
    </lineage>
</organism>
<proteinExistence type="predicted"/>
<dbReference type="AlphaFoldDB" id="A0A1N6Y2R8"/>
<keyword evidence="1" id="KW-0732">Signal</keyword>
<protein>
    <submittedName>
        <fullName evidence="2">Uncharacterized protein</fullName>
    </submittedName>
</protein>
<feature type="signal peptide" evidence="1">
    <location>
        <begin position="1"/>
        <end position="21"/>
    </location>
</feature>
<evidence type="ECO:0000313" key="2">
    <source>
        <dbReference type="EMBL" id="SIR08932.1"/>
    </source>
</evidence>
<dbReference type="STRING" id="1077936.SAMN05421545_2229"/>
<keyword evidence="3" id="KW-1185">Reference proteome</keyword>
<dbReference type="Proteomes" id="UP000185924">
    <property type="component" value="Unassembled WGS sequence"/>
</dbReference>
<evidence type="ECO:0000313" key="3">
    <source>
        <dbReference type="Proteomes" id="UP000185924"/>
    </source>
</evidence>
<evidence type="ECO:0000256" key="1">
    <source>
        <dbReference type="SAM" id="SignalP"/>
    </source>
</evidence>